<evidence type="ECO:0000313" key="2">
    <source>
        <dbReference type="EMBL" id="QXN74991.1"/>
    </source>
</evidence>
<proteinExistence type="predicted"/>
<protein>
    <submittedName>
        <fullName evidence="2">Uncharacterized protein</fullName>
    </submittedName>
</protein>
<feature type="region of interest" description="Disordered" evidence="1">
    <location>
        <begin position="91"/>
        <end position="121"/>
    </location>
</feature>
<organism evidence="2">
    <name type="scientific">Microvirus mar1</name>
    <dbReference type="NCBI Taxonomy" id="2851141"/>
    <lineage>
        <taxon>Viruses</taxon>
        <taxon>Monodnaviria</taxon>
        <taxon>Sangervirae</taxon>
        <taxon>Phixviricota</taxon>
        <taxon>Malgrandaviricetes</taxon>
        <taxon>Petitvirales</taxon>
        <taxon>Microviridae</taxon>
    </lineage>
</organism>
<accession>A0A8F5MLI0</accession>
<dbReference type="EMBL" id="MZ089747">
    <property type="protein sequence ID" value="QXN74991.1"/>
    <property type="molecule type" value="Genomic_DNA"/>
</dbReference>
<evidence type="ECO:0000256" key="1">
    <source>
        <dbReference type="SAM" id="MobiDB-lite"/>
    </source>
</evidence>
<name>A0A8F5MLI0_9VIRU</name>
<reference evidence="2" key="1">
    <citation type="submission" date="2021-04" db="EMBL/GenBank/DDBJ databases">
        <title>Genomes of microviruses identified in yellow-bellied marmot fecal samples.</title>
        <authorList>
            <person name="Varsani A."/>
            <person name="Kraberger S."/>
            <person name="Chatterjee A."/>
            <person name="Richet C."/>
            <person name="Fontenele R.S."/>
            <person name="Schmidlin K."/>
            <person name="Blumstein D.T."/>
        </authorList>
    </citation>
    <scope>NUCLEOTIDE SEQUENCE</scope>
    <source>
        <strain evidence="2">Mar1</strain>
    </source>
</reference>
<sequence length="121" mass="13799">MLTMTKIRTPFTYDPADYIGEVNELDSLTVPDQALSINEIVDYSRSGIDLGLSRYKRLYDDDLGDSNLDNFEPIEVNDIVDAQQLQLQNELEYQQRQAKAASEAKNEQNEQPQLPLDDTTN</sequence>